<feature type="domain" description="Autophagy-related protein 13 N-terminal" evidence="3">
    <location>
        <begin position="96"/>
        <end position="211"/>
    </location>
</feature>
<evidence type="ECO:0000259" key="3">
    <source>
        <dbReference type="Pfam" id="PF10033"/>
    </source>
</evidence>
<evidence type="ECO:0000256" key="2">
    <source>
        <dbReference type="SAM" id="MobiDB-lite"/>
    </source>
</evidence>
<feature type="compositionally biased region" description="Basic and acidic residues" evidence="2">
    <location>
        <begin position="449"/>
        <end position="461"/>
    </location>
</feature>
<dbReference type="EMBL" id="JNBR01001066">
    <property type="protein sequence ID" value="OQR88824.1"/>
    <property type="molecule type" value="Genomic_DNA"/>
</dbReference>
<dbReference type="GO" id="GO:0005829">
    <property type="term" value="C:cytosol"/>
    <property type="evidence" value="ECO:0007669"/>
    <property type="project" value="TreeGrafter"/>
</dbReference>
<dbReference type="InterPro" id="IPR018731">
    <property type="entry name" value="Atg13_N"/>
</dbReference>
<dbReference type="GO" id="GO:1990316">
    <property type="term" value="C:Atg1/ULK1 kinase complex"/>
    <property type="evidence" value="ECO:0007669"/>
    <property type="project" value="InterPro"/>
</dbReference>
<feature type="region of interest" description="Disordered" evidence="2">
    <location>
        <begin position="342"/>
        <end position="464"/>
    </location>
</feature>
<evidence type="ECO:0000256" key="1">
    <source>
        <dbReference type="ARBA" id="ARBA00023006"/>
    </source>
</evidence>
<dbReference type="GO" id="GO:0034497">
    <property type="term" value="P:protein localization to phagophore assembly site"/>
    <property type="evidence" value="ECO:0007669"/>
    <property type="project" value="TreeGrafter"/>
</dbReference>
<organism evidence="4 5">
    <name type="scientific">Achlya hypogyna</name>
    <name type="common">Oomycete</name>
    <name type="synonym">Protoachlya hypogyna</name>
    <dbReference type="NCBI Taxonomy" id="1202772"/>
    <lineage>
        <taxon>Eukaryota</taxon>
        <taxon>Sar</taxon>
        <taxon>Stramenopiles</taxon>
        <taxon>Oomycota</taxon>
        <taxon>Saprolegniomycetes</taxon>
        <taxon>Saprolegniales</taxon>
        <taxon>Achlyaceae</taxon>
        <taxon>Achlya</taxon>
    </lineage>
</organism>
<evidence type="ECO:0000313" key="4">
    <source>
        <dbReference type="EMBL" id="OQR88824.1"/>
    </source>
</evidence>
<name>A0A1V9YSL7_ACHHY</name>
<evidence type="ECO:0000313" key="5">
    <source>
        <dbReference type="Proteomes" id="UP000243579"/>
    </source>
</evidence>
<comment type="caution">
    <text evidence="4">The sequence shown here is derived from an EMBL/GenBank/DDBJ whole genome shotgun (WGS) entry which is preliminary data.</text>
</comment>
<dbReference type="InterPro" id="IPR040182">
    <property type="entry name" value="ATG13"/>
</dbReference>
<feature type="region of interest" description="Disordered" evidence="2">
    <location>
        <begin position="1"/>
        <end position="25"/>
    </location>
</feature>
<feature type="compositionally biased region" description="Low complexity" evidence="2">
    <location>
        <begin position="416"/>
        <end position="425"/>
    </location>
</feature>
<protein>
    <recommendedName>
        <fullName evidence="3">Autophagy-related protein 13 N-terminal domain-containing protein</fullName>
    </recommendedName>
</protein>
<dbReference type="AlphaFoldDB" id="A0A1V9YSL7"/>
<dbReference type="GO" id="GO:0034727">
    <property type="term" value="P:piecemeal microautophagy of the nucleus"/>
    <property type="evidence" value="ECO:0007669"/>
    <property type="project" value="TreeGrafter"/>
</dbReference>
<dbReference type="Pfam" id="PF10033">
    <property type="entry name" value="ATG13"/>
    <property type="match status" value="1"/>
</dbReference>
<dbReference type="OrthoDB" id="70161at2759"/>
<accession>A0A1V9YSL7</accession>
<feature type="region of interest" description="Disordered" evidence="2">
    <location>
        <begin position="303"/>
        <end position="325"/>
    </location>
</feature>
<proteinExistence type="predicted"/>
<feature type="compositionally biased region" description="Basic and acidic residues" evidence="2">
    <location>
        <begin position="1"/>
        <end position="12"/>
    </location>
</feature>
<dbReference type="InterPro" id="IPR036570">
    <property type="entry name" value="HORMA_dom_sf"/>
</dbReference>
<dbReference type="Proteomes" id="UP000243579">
    <property type="component" value="Unassembled WGS sequence"/>
</dbReference>
<dbReference type="Gene3D" id="3.30.900.10">
    <property type="entry name" value="HORMA domain"/>
    <property type="match status" value="1"/>
</dbReference>
<sequence length="551" mass="60889">MMQSTHLEKSGRATESGYRSTLPPTRQMQTDQVVLETFYKVVELVLQSRVHVATSAAPRNARLNFDMQEMPFVREAMVGCKANVHAPVFLDVYYETTLLERWQLTYSTGPPLALAGDFLGQLRKVVQQLSILLRSLFCLVRILPAYPVSTQLKFRQEDLGQPPVGLLYSLGTTESQMPTQFDVSATKQQYSFVPVDTAFGVLKVTVTYRKQNADVLAAIEQMTPPSPPPVERRPTLEHAIIQDYVPTTPQLKPSPLMTPTRMVVQEDLDSPADDHEYAVVQDTYYPTSQPMAIPHLTAKEIPSYPQQEPEPTKQAHSFDQPERRPRAFTKPSAAFDAMTKASATSFQTPPLHPNSAPALQLAPPRAPLAPLDGFSLDGKMAFRPGSADSDKSSSSSSQPPFSVADVRSVRPARQTPPFFSSSPPFRALTAEAPSASPQNVPATRIQFHPTRETKERRRSESFEVSSSAWGVAPSALELSLSPLLRHEAPAVDEASLPFALSSSTKVEVGSFLQQLKEAPPLHVASTTRPLASVEQELAYFRQLRDQMTHEA</sequence>
<gene>
    <name evidence="4" type="ORF">ACHHYP_06609</name>
</gene>
<keyword evidence="5" id="KW-1185">Reference proteome</keyword>
<dbReference type="PANTHER" id="PTHR13430">
    <property type="match status" value="1"/>
</dbReference>
<feature type="compositionally biased region" description="Low complexity" evidence="2">
    <location>
        <begin position="356"/>
        <end position="371"/>
    </location>
</feature>
<dbReference type="STRING" id="1202772.A0A1V9YSL7"/>
<keyword evidence="1" id="KW-0072">Autophagy</keyword>
<reference evidence="4 5" key="1">
    <citation type="journal article" date="2014" name="Genome Biol. Evol.">
        <title>The secreted proteins of Achlya hypogyna and Thraustotheca clavata identify the ancestral oomycete secretome and reveal gene acquisitions by horizontal gene transfer.</title>
        <authorList>
            <person name="Misner I."/>
            <person name="Blouin N."/>
            <person name="Leonard G."/>
            <person name="Richards T.A."/>
            <person name="Lane C.E."/>
        </authorList>
    </citation>
    <scope>NUCLEOTIDE SEQUENCE [LARGE SCALE GENOMIC DNA]</scope>
    <source>
        <strain evidence="4 5">ATCC 48635</strain>
    </source>
</reference>
<dbReference type="GO" id="GO:0000423">
    <property type="term" value="P:mitophagy"/>
    <property type="evidence" value="ECO:0007669"/>
    <property type="project" value="TreeGrafter"/>
</dbReference>
<dbReference type="PANTHER" id="PTHR13430:SF4">
    <property type="entry name" value="AUTOPHAGY-RELATED PROTEIN 13"/>
    <property type="match status" value="1"/>
</dbReference>
<dbReference type="GO" id="GO:0000407">
    <property type="term" value="C:phagophore assembly site"/>
    <property type="evidence" value="ECO:0007669"/>
    <property type="project" value="TreeGrafter"/>
</dbReference>